<dbReference type="InterPro" id="IPR038765">
    <property type="entry name" value="Papain-like_cys_pep_sf"/>
</dbReference>
<proteinExistence type="inferred from homology"/>
<evidence type="ECO:0000256" key="14">
    <source>
        <dbReference type="PROSITE-ProRule" id="PRU00502"/>
    </source>
</evidence>
<dbReference type="PROSITE" id="PS00973">
    <property type="entry name" value="USP_2"/>
    <property type="match status" value="1"/>
</dbReference>
<feature type="binding site" evidence="13">
    <location>
        <position position="203"/>
    </location>
    <ligand>
        <name>Zn(2+)</name>
        <dbReference type="ChEBI" id="CHEBI:29105"/>
    </ligand>
</feature>
<dbReference type="FunFam" id="1.10.8.10:FF:000086">
    <property type="entry name" value="Ubiquitin carboxyl-terminal hydrolase"/>
    <property type="match status" value="1"/>
</dbReference>
<dbReference type="PROSITE" id="PS00972">
    <property type="entry name" value="USP_1"/>
    <property type="match status" value="1"/>
</dbReference>
<dbReference type="InterPro" id="IPR018200">
    <property type="entry name" value="USP_CS"/>
</dbReference>
<dbReference type="PROSITE" id="PS50235">
    <property type="entry name" value="USP_3"/>
    <property type="match status" value="1"/>
</dbReference>
<keyword evidence="4 11" id="KW-0479">Metal-binding</keyword>
<reference evidence="19" key="1">
    <citation type="journal article" date="2021" name="G3 (Bethesda)">
        <title>Genomic diversity, chromosomal rearrangements, and interspecies hybridization in the ogataea polymorpha species complex.</title>
        <authorList>
            <person name="Hanson S.J."/>
            <person name="Cinneide E.O."/>
            <person name="Salzberg L.I."/>
            <person name="Wolfe K.H."/>
            <person name="McGowan J."/>
            <person name="Fitzpatrick D.A."/>
            <person name="Matlin K."/>
        </authorList>
    </citation>
    <scope>NUCLEOTIDE SEQUENCE</scope>
    <source>
        <strain evidence="19">61-244</strain>
    </source>
</reference>
<dbReference type="GO" id="GO:0016579">
    <property type="term" value="P:protein deubiquitination"/>
    <property type="evidence" value="ECO:0007669"/>
    <property type="project" value="InterPro"/>
</dbReference>
<dbReference type="Pfam" id="PF00627">
    <property type="entry name" value="UBA"/>
    <property type="match status" value="2"/>
</dbReference>
<dbReference type="InterPro" id="IPR033864">
    <property type="entry name" value="UBA2_scUBP14-like"/>
</dbReference>
<dbReference type="GO" id="GO:0004843">
    <property type="term" value="F:cysteine-type deubiquitinase activity"/>
    <property type="evidence" value="ECO:0007669"/>
    <property type="project" value="UniProtKB-UniRule"/>
</dbReference>
<evidence type="ECO:0000313" key="19">
    <source>
        <dbReference type="EMBL" id="KAG7819332.1"/>
    </source>
</evidence>
<dbReference type="PANTHER" id="PTHR24006:SF664">
    <property type="entry name" value="UBIQUITIN CARBOXYL-TERMINAL HYDROLASE"/>
    <property type="match status" value="1"/>
</dbReference>
<dbReference type="InterPro" id="IPR016652">
    <property type="entry name" value="Ubiquitinyl_hydrolase"/>
</dbReference>
<dbReference type="SUPFAM" id="SSF57850">
    <property type="entry name" value="RING/U-box"/>
    <property type="match status" value="1"/>
</dbReference>
<dbReference type="InterPro" id="IPR001394">
    <property type="entry name" value="Peptidase_C19_UCH"/>
</dbReference>
<evidence type="ECO:0000256" key="15">
    <source>
        <dbReference type="RuleBase" id="RU366025"/>
    </source>
</evidence>
<evidence type="ECO:0000259" key="16">
    <source>
        <dbReference type="PROSITE" id="PS50030"/>
    </source>
</evidence>
<evidence type="ECO:0000256" key="8">
    <source>
        <dbReference type="ARBA" id="ARBA00022801"/>
    </source>
</evidence>
<feature type="domain" description="USP" evidence="17">
    <location>
        <begin position="310"/>
        <end position="782"/>
    </location>
</feature>
<dbReference type="CDD" id="cd02658">
    <property type="entry name" value="Peptidase_C19B"/>
    <property type="match status" value="1"/>
</dbReference>
<dbReference type="InterPro" id="IPR041432">
    <property type="entry name" value="UBP13_Znf-UBP_var"/>
</dbReference>
<dbReference type="GeneID" id="66126057"/>
<dbReference type="InterPro" id="IPR009060">
    <property type="entry name" value="UBA-like_sf"/>
</dbReference>
<dbReference type="Gene3D" id="1.10.8.10">
    <property type="entry name" value="DNA helicase RuvA subunit, C-terminal domain"/>
    <property type="match status" value="2"/>
</dbReference>
<dbReference type="InterPro" id="IPR001607">
    <property type="entry name" value="Znf_UBP"/>
</dbReference>
<feature type="domain" description="UBA" evidence="16">
    <location>
        <begin position="587"/>
        <end position="628"/>
    </location>
</feature>
<feature type="active site" description="Nucleophile" evidence="12">
    <location>
        <position position="319"/>
    </location>
</feature>
<evidence type="ECO:0000256" key="11">
    <source>
        <dbReference type="PIRNR" id="PIRNR016308"/>
    </source>
</evidence>
<dbReference type="PROSITE" id="PS50271">
    <property type="entry name" value="ZF_UBP"/>
    <property type="match status" value="1"/>
</dbReference>
<dbReference type="Gene3D" id="3.90.70.10">
    <property type="entry name" value="Cysteine proteinases"/>
    <property type="match status" value="1"/>
</dbReference>
<dbReference type="CDD" id="cd14298">
    <property type="entry name" value="UBA2_scUBP14_like"/>
    <property type="match status" value="1"/>
</dbReference>
<feature type="active site" description="Proton acceptor" evidence="12">
    <location>
        <position position="736"/>
    </location>
</feature>
<dbReference type="CDD" id="cd14385">
    <property type="entry name" value="UBA1_spUBP14_like"/>
    <property type="match status" value="1"/>
</dbReference>
<protein>
    <recommendedName>
        <fullName evidence="11 15">Ubiquitin carboxyl-terminal hydrolase</fullName>
        <ecNumber evidence="11 15">3.4.19.12</ecNumber>
    </recommendedName>
</protein>
<dbReference type="InterPro" id="IPR013083">
    <property type="entry name" value="Znf_RING/FYVE/PHD"/>
</dbReference>
<feature type="binding site" evidence="13">
    <location>
        <position position="183"/>
    </location>
    <ligand>
        <name>Zn(2+)</name>
        <dbReference type="ChEBI" id="CHEBI:29105"/>
    </ligand>
</feature>
<gene>
    <name evidence="19" type="ORF">KL928_002006</name>
</gene>
<evidence type="ECO:0000256" key="7">
    <source>
        <dbReference type="ARBA" id="ARBA00022786"/>
    </source>
</evidence>
<dbReference type="SMART" id="SM00165">
    <property type="entry name" value="UBA"/>
    <property type="match status" value="2"/>
</dbReference>
<evidence type="ECO:0000259" key="17">
    <source>
        <dbReference type="PROSITE" id="PS50235"/>
    </source>
</evidence>
<evidence type="ECO:0000313" key="20">
    <source>
        <dbReference type="Proteomes" id="UP001196530"/>
    </source>
</evidence>
<dbReference type="SUPFAM" id="SSF54001">
    <property type="entry name" value="Cysteine proteinases"/>
    <property type="match status" value="1"/>
</dbReference>
<dbReference type="GO" id="GO:0006508">
    <property type="term" value="P:proteolysis"/>
    <property type="evidence" value="ECO:0007669"/>
    <property type="project" value="UniProtKB-KW"/>
</dbReference>
<dbReference type="InterPro" id="IPR028889">
    <property type="entry name" value="USP"/>
</dbReference>
<comment type="caution">
    <text evidence="19">The sequence shown here is derived from an EMBL/GenBank/DDBJ whole genome shotgun (WGS) entry which is preliminary data.</text>
</comment>
<comment type="similarity">
    <text evidence="2 11 15">Belongs to the peptidase C19 family.</text>
</comment>
<evidence type="ECO:0000256" key="6">
    <source>
        <dbReference type="ARBA" id="ARBA00022771"/>
    </source>
</evidence>
<dbReference type="EMBL" id="JAHLUX010000004">
    <property type="protein sequence ID" value="KAG7819332.1"/>
    <property type="molecule type" value="Genomic_DNA"/>
</dbReference>
<dbReference type="RefSeq" id="XP_043060211.1">
    <property type="nucleotide sequence ID" value="XM_043202435.1"/>
</dbReference>
<evidence type="ECO:0000256" key="5">
    <source>
        <dbReference type="ARBA" id="ARBA00022737"/>
    </source>
</evidence>
<dbReference type="Proteomes" id="UP001196530">
    <property type="component" value="Unassembled WGS sequence"/>
</dbReference>
<sequence length="784" mass="87680">MTKMALQYLQSLEDNIISPPSSNTPVYKDDCMFSFETPLDKNGLDICMHCFQAFSRDGLDYTRQHAQFFSHSIYLNYKKTPKKQPERESEQPLKMVKLEIKEQTENELFETKTQIYCAEIDQSVDYPSEGIPAQISNCAAAILKATSSDKKQEIKAWEQEIVPCPHAFDIEQKPIAELDISQCAQCGLKENLWICVTCGSIGCGRAQFGGVAGNSHALKHHELFPDHHIAIKLGSLSLNSADSYCYTCNDEVKVPDLVKLLATFGIDISQTVKTEKTLTELQIEQNIKWDFNMSDDSGDVLSPVFGKGLTGIKNLGNSCYLSSVLQVLFSVHNFSSAFHIEEGMPVEKILNPGDPSTDLETQLFKLGDGLLSGRYSVPDELTTEKVKFQRGIKPQGFKSLIGEGHPEFCTMQQQDAFEFLLYLLDKIETQKLNGVSATGPTHAFDFVSENKIKCQGCGGVRLAKELTNNIRLPVQDKVLRVGDDGKKVYSEVRLEDCLLELSTSETVEYECPKCQKLQPASKKQGLTSLPDYLILSPQRIKLENWVPIKLDVPIKFEENIDLSKFKSSGLQTDEELLPEDDTASSFSFNQDAMNALLAMGFPENRCKRALYTTGNSDAETAMNWLFEHMEDPEIDDPFEPASAPAPKVSEQEVESLTSMGFNAKLANKALVLNKGNIEQAVEWLFANPDDDGEVSQEEVVSPQERIKKLESNAARSTKYTLKGVICHKGVTIHSGHYVAFLKKQIEGQEKWVLFNDEKVVIANEESIKEIEKSGYIYVFENSGI</sequence>
<keyword evidence="3 11" id="KW-0645">Protease</keyword>
<keyword evidence="9 11" id="KW-0788">Thiol protease</keyword>
<evidence type="ECO:0000256" key="13">
    <source>
        <dbReference type="PIRSR" id="PIRSR016308-3"/>
    </source>
</evidence>
<feature type="domain" description="UBP-type" evidence="18">
    <location>
        <begin position="162"/>
        <end position="268"/>
    </location>
</feature>
<evidence type="ECO:0000256" key="10">
    <source>
        <dbReference type="ARBA" id="ARBA00022833"/>
    </source>
</evidence>
<dbReference type="GO" id="GO:0005829">
    <property type="term" value="C:cytosol"/>
    <property type="evidence" value="ECO:0007669"/>
    <property type="project" value="TreeGrafter"/>
</dbReference>
<evidence type="ECO:0000256" key="4">
    <source>
        <dbReference type="ARBA" id="ARBA00022723"/>
    </source>
</evidence>
<accession>A0AAN6DHH5</accession>
<evidence type="ECO:0000259" key="18">
    <source>
        <dbReference type="PROSITE" id="PS50271"/>
    </source>
</evidence>
<keyword evidence="7 11" id="KW-0833">Ubl conjugation pathway</keyword>
<feature type="domain" description="UBA" evidence="16">
    <location>
        <begin position="647"/>
        <end position="687"/>
    </location>
</feature>
<keyword evidence="5" id="KW-0677">Repeat</keyword>
<evidence type="ECO:0000256" key="12">
    <source>
        <dbReference type="PIRSR" id="PIRSR016308-1"/>
    </source>
</evidence>
<evidence type="ECO:0000256" key="1">
    <source>
        <dbReference type="ARBA" id="ARBA00000707"/>
    </source>
</evidence>
<dbReference type="SMART" id="SM00290">
    <property type="entry name" value="ZnF_UBP"/>
    <property type="match status" value="1"/>
</dbReference>
<dbReference type="Pfam" id="PF17807">
    <property type="entry name" value="zf-UBP_var"/>
    <property type="match status" value="1"/>
</dbReference>
<dbReference type="Pfam" id="PF02148">
    <property type="entry name" value="zf-UBP"/>
    <property type="match status" value="1"/>
</dbReference>
<dbReference type="Pfam" id="PF00443">
    <property type="entry name" value="UCH"/>
    <property type="match status" value="1"/>
</dbReference>
<dbReference type="PIRSF" id="PIRSF016308">
    <property type="entry name" value="UBP"/>
    <property type="match status" value="1"/>
</dbReference>
<feature type="binding site" evidence="13">
    <location>
        <position position="216"/>
    </location>
    <ligand>
        <name>Zn(2+)</name>
        <dbReference type="ChEBI" id="CHEBI:29105"/>
    </ligand>
</feature>
<dbReference type="AlphaFoldDB" id="A0AAN6DHH5"/>
<evidence type="ECO:0000256" key="3">
    <source>
        <dbReference type="ARBA" id="ARBA00022670"/>
    </source>
</evidence>
<organism evidence="19 20">
    <name type="scientific">Pichia angusta</name>
    <name type="common">Yeast</name>
    <name type="synonym">Hansenula polymorpha</name>
    <dbReference type="NCBI Taxonomy" id="870730"/>
    <lineage>
        <taxon>Eukaryota</taxon>
        <taxon>Fungi</taxon>
        <taxon>Dikarya</taxon>
        <taxon>Ascomycota</taxon>
        <taxon>Saccharomycotina</taxon>
        <taxon>Pichiomycetes</taxon>
        <taxon>Pichiales</taxon>
        <taxon>Pichiaceae</taxon>
        <taxon>Ogataea</taxon>
    </lineage>
</organism>
<name>A0AAN6DHH5_PICAN</name>
<evidence type="ECO:0000256" key="9">
    <source>
        <dbReference type="ARBA" id="ARBA00022807"/>
    </source>
</evidence>
<dbReference type="GO" id="GO:0005634">
    <property type="term" value="C:nucleus"/>
    <property type="evidence" value="ECO:0007669"/>
    <property type="project" value="TreeGrafter"/>
</dbReference>
<evidence type="ECO:0000256" key="2">
    <source>
        <dbReference type="ARBA" id="ARBA00009085"/>
    </source>
</evidence>
<dbReference type="FunFam" id="1.10.8.10:FF:000103">
    <property type="entry name" value="Ubiquitin carboxyl-terminal hydrolase"/>
    <property type="match status" value="1"/>
</dbReference>
<feature type="binding site" evidence="13">
    <location>
        <position position="186"/>
    </location>
    <ligand>
        <name>Zn(2+)</name>
        <dbReference type="ChEBI" id="CHEBI:29105"/>
    </ligand>
</feature>
<dbReference type="SUPFAM" id="SSF46934">
    <property type="entry name" value="UBA-like"/>
    <property type="match status" value="1"/>
</dbReference>
<comment type="catalytic activity">
    <reaction evidence="1 11 15">
        <text>Thiol-dependent hydrolysis of ester, thioester, amide, peptide and isopeptide bonds formed by the C-terminal Gly of ubiquitin (a 76-residue protein attached to proteins as an intracellular targeting signal).</text>
        <dbReference type="EC" id="3.4.19.12"/>
    </reaction>
</comment>
<dbReference type="GO" id="GO:0008270">
    <property type="term" value="F:zinc ion binding"/>
    <property type="evidence" value="ECO:0007669"/>
    <property type="project" value="UniProtKB-UniRule"/>
</dbReference>
<dbReference type="EC" id="3.4.19.12" evidence="11 15"/>
<dbReference type="PANTHER" id="PTHR24006">
    <property type="entry name" value="UBIQUITIN CARBOXYL-TERMINAL HYDROLASE"/>
    <property type="match status" value="1"/>
</dbReference>
<dbReference type="InterPro" id="IPR015940">
    <property type="entry name" value="UBA"/>
</dbReference>
<dbReference type="PROSITE" id="PS50030">
    <property type="entry name" value="UBA"/>
    <property type="match status" value="2"/>
</dbReference>
<dbReference type="Gene3D" id="3.30.40.10">
    <property type="entry name" value="Zinc/RING finger domain, C3HC4 (zinc finger)"/>
    <property type="match status" value="2"/>
</dbReference>
<dbReference type="InterPro" id="IPR050164">
    <property type="entry name" value="Peptidase_C19"/>
</dbReference>
<keyword evidence="8 11" id="KW-0378">Hydrolase</keyword>
<keyword evidence="6 14" id="KW-0863">Zinc-finger</keyword>
<keyword evidence="10 11" id="KW-0862">Zinc</keyword>